<dbReference type="EMBL" id="BDGJ01000116">
    <property type="protein sequence ID" value="GAW93098.1"/>
    <property type="molecule type" value="Genomic_DNA"/>
</dbReference>
<dbReference type="InterPro" id="IPR051611">
    <property type="entry name" value="ECF_transporter_component"/>
</dbReference>
<feature type="transmembrane region" description="Helical" evidence="6">
    <location>
        <begin position="46"/>
        <end position="66"/>
    </location>
</feature>
<keyword evidence="5 6" id="KW-0472">Membrane</keyword>
<gene>
    <name evidence="7" type="ORF">KKC1_22390</name>
</gene>
<accession>A0A1Z5HUL5</accession>
<name>A0A1Z5HUL5_9FIRM</name>
<proteinExistence type="predicted"/>
<comment type="subcellular location">
    <subcellularLocation>
        <location evidence="1">Cell membrane</location>
        <topology evidence="1">Multi-pass membrane protein</topology>
    </subcellularLocation>
</comment>
<organism evidence="7 8">
    <name type="scientific">Calderihabitans maritimus</name>
    <dbReference type="NCBI Taxonomy" id="1246530"/>
    <lineage>
        <taxon>Bacteria</taxon>
        <taxon>Bacillati</taxon>
        <taxon>Bacillota</taxon>
        <taxon>Clostridia</taxon>
        <taxon>Neomoorellales</taxon>
        <taxon>Calderihabitantaceae</taxon>
        <taxon>Calderihabitans</taxon>
    </lineage>
</organism>
<reference evidence="8" key="1">
    <citation type="journal article" date="2017" name="Appl. Environ. Microbiol.">
        <title>Genomic analysis of Calderihabitans maritimus KKC1, a thermophilic hydrogenogenic carboxydotrophic bacterium isolated from marine sediment.</title>
        <authorList>
            <person name="Omae K."/>
            <person name="Yoneda Y."/>
            <person name="Fukuyama Y."/>
            <person name="Yoshida T."/>
            <person name="Sako Y."/>
        </authorList>
    </citation>
    <scope>NUCLEOTIDE SEQUENCE [LARGE SCALE GENOMIC DNA]</scope>
    <source>
        <strain evidence="8">KKC1</strain>
    </source>
</reference>
<comment type="caution">
    <text evidence="7">The sequence shown here is derived from an EMBL/GenBank/DDBJ whole genome shotgun (WGS) entry which is preliminary data.</text>
</comment>
<evidence type="ECO:0000256" key="1">
    <source>
        <dbReference type="ARBA" id="ARBA00004651"/>
    </source>
</evidence>
<evidence type="ECO:0000256" key="5">
    <source>
        <dbReference type="ARBA" id="ARBA00023136"/>
    </source>
</evidence>
<dbReference type="PANTHER" id="PTHR34857">
    <property type="entry name" value="SLL0384 PROTEIN"/>
    <property type="match status" value="1"/>
</dbReference>
<evidence type="ECO:0000256" key="2">
    <source>
        <dbReference type="ARBA" id="ARBA00022475"/>
    </source>
</evidence>
<dbReference type="AlphaFoldDB" id="A0A1Z5HUL5"/>
<dbReference type="GO" id="GO:0043190">
    <property type="term" value="C:ATP-binding cassette (ABC) transporter complex"/>
    <property type="evidence" value="ECO:0007669"/>
    <property type="project" value="InterPro"/>
</dbReference>
<keyword evidence="2" id="KW-1003">Cell membrane</keyword>
<keyword evidence="8" id="KW-1185">Reference proteome</keyword>
<feature type="transmembrane region" description="Helical" evidence="6">
    <location>
        <begin position="236"/>
        <end position="256"/>
    </location>
</feature>
<dbReference type="PANTHER" id="PTHR34857:SF2">
    <property type="entry name" value="SLL0384 PROTEIN"/>
    <property type="match status" value="1"/>
</dbReference>
<dbReference type="Proteomes" id="UP000197032">
    <property type="component" value="Unassembled WGS sequence"/>
</dbReference>
<dbReference type="CDD" id="cd16914">
    <property type="entry name" value="EcfT"/>
    <property type="match status" value="1"/>
</dbReference>
<dbReference type="RefSeq" id="WP_088554314.1">
    <property type="nucleotide sequence ID" value="NZ_BDGJ01000116.1"/>
</dbReference>
<evidence type="ECO:0000256" key="3">
    <source>
        <dbReference type="ARBA" id="ARBA00022692"/>
    </source>
</evidence>
<feature type="transmembrane region" description="Helical" evidence="6">
    <location>
        <begin position="107"/>
        <end position="127"/>
    </location>
</feature>
<evidence type="ECO:0000313" key="8">
    <source>
        <dbReference type="Proteomes" id="UP000197032"/>
    </source>
</evidence>
<dbReference type="OrthoDB" id="8585740at2"/>
<evidence type="ECO:0000256" key="4">
    <source>
        <dbReference type="ARBA" id="ARBA00022989"/>
    </source>
</evidence>
<dbReference type="InterPro" id="IPR012809">
    <property type="entry name" value="ECF_CbiQ"/>
</dbReference>
<dbReference type="Pfam" id="PF02361">
    <property type="entry name" value="CbiQ"/>
    <property type="match status" value="1"/>
</dbReference>
<feature type="transmembrane region" description="Helical" evidence="6">
    <location>
        <begin position="73"/>
        <end position="95"/>
    </location>
</feature>
<dbReference type="InterPro" id="IPR003339">
    <property type="entry name" value="ABC/ECF_trnsptr_transmembrane"/>
</dbReference>
<feature type="transmembrane region" description="Helical" evidence="6">
    <location>
        <begin position="21"/>
        <end position="40"/>
    </location>
</feature>
<dbReference type="NCBIfam" id="TIGR02454">
    <property type="entry name" value="ECF_T_CbiQ"/>
    <property type="match status" value="1"/>
</dbReference>
<keyword evidence="3 6" id="KW-0812">Transmembrane</keyword>
<keyword evidence="4 6" id="KW-1133">Transmembrane helix</keyword>
<evidence type="ECO:0000256" key="6">
    <source>
        <dbReference type="SAM" id="Phobius"/>
    </source>
</evidence>
<sequence>MRLQLDEYAYLNTPLHRWDPRYKLAGFMILIFAFSFVHSLHLLPAMMVVSGALYTVSCLPLSFLLARLRLPGFFLLMMAVLLPFFSGQTALFYIGPVAVKQEGCLDLLLISVKFLCILTLGIILFGTTSFLTSVKAMRALGLPSILADMVLFSYRYLYDIGDKLKTMETAMKLRGFRGRDLKSVGTLASLAGTILVRSYEQSDRVYRAMILRGYGQAGGAGVGPRRDEFQACPRDLAGLLVFIAVAVLFVVAEIYLP</sequence>
<dbReference type="GO" id="GO:0006824">
    <property type="term" value="P:cobalt ion transport"/>
    <property type="evidence" value="ECO:0007669"/>
    <property type="project" value="InterPro"/>
</dbReference>
<evidence type="ECO:0000313" key="7">
    <source>
        <dbReference type="EMBL" id="GAW93098.1"/>
    </source>
</evidence>
<protein>
    <submittedName>
        <fullName evidence="7">Cobalt ABC transporter, permease protein CbiQ</fullName>
    </submittedName>
</protein>